<keyword evidence="4" id="KW-0233">DNA recombination</keyword>
<comment type="caution">
    <text evidence="6">The sequence shown here is derived from an EMBL/GenBank/DDBJ whole genome shotgun (WGS) entry which is preliminary data.</text>
</comment>
<evidence type="ECO:0000256" key="5">
    <source>
        <dbReference type="SAM" id="Phobius"/>
    </source>
</evidence>
<evidence type="ECO:0000313" key="6">
    <source>
        <dbReference type="EMBL" id="MBM3332728.1"/>
    </source>
</evidence>
<dbReference type="PANTHER" id="PTHR30563">
    <property type="entry name" value="DNA RECOMBINATION PROTEIN RMUC"/>
    <property type="match status" value="1"/>
</dbReference>
<feature type="transmembrane region" description="Helical" evidence="5">
    <location>
        <begin position="6"/>
        <end position="26"/>
    </location>
</feature>
<protein>
    <submittedName>
        <fullName evidence="6">DNA recombination protein RmuC</fullName>
    </submittedName>
</protein>
<dbReference type="Proteomes" id="UP000779900">
    <property type="component" value="Unassembled WGS sequence"/>
</dbReference>
<evidence type="ECO:0000256" key="4">
    <source>
        <dbReference type="ARBA" id="ARBA00023172"/>
    </source>
</evidence>
<sequence length="367" mass="40432">MTGVLGTMIVAISAVAVLVLVLLIYIRVSAGKGDQQGLSLMQDQVAALRRETADALNCNTKNVNDQLVALTAQVQQRLDALDRSMRDTTGQVNTRLDNAAVVIRDVSAKMGELAKSSEQIYEVGKDLSSLQQILKAPKLRGVVGELFLGNLLDQVVPENYELQHRFRSGEAVDAVIKLGPKLVPIDAKFPLENFQRLSAAGDAERKSLRKKFIADVKKHVDAIASKYVLPDEGTYDFALMYIPAENVYYETIIKDEPDEENVSAYAVSKRVIPVSPNSLYAYLQAIVFGLRGLQIEKRAEEILSHLNRLQGDFGKFRDEFDTVGTHLKNAHNKYDDALKRLGQLEGKLEISSALAETPGATPRLPPS</sequence>
<proteinExistence type="inferred from homology"/>
<name>A0A938BV60_UNCW3</name>
<dbReference type="AlphaFoldDB" id="A0A938BV60"/>
<gene>
    <name evidence="6" type="ORF">FJY68_12930</name>
</gene>
<keyword evidence="5" id="KW-1133">Transmembrane helix</keyword>
<reference evidence="6" key="1">
    <citation type="submission" date="2019-03" db="EMBL/GenBank/DDBJ databases">
        <title>Lake Tanganyika Metagenome-Assembled Genomes (MAGs).</title>
        <authorList>
            <person name="Tran P."/>
        </authorList>
    </citation>
    <scope>NUCLEOTIDE SEQUENCE</scope>
    <source>
        <strain evidence="6">K_DeepCast_150m_m2_040</strain>
    </source>
</reference>
<keyword evidence="3" id="KW-0175">Coiled coil</keyword>
<dbReference type="InterPro" id="IPR003798">
    <property type="entry name" value="DNA_recombination_RmuC"/>
</dbReference>
<organism evidence="6 7">
    <name type="scientific">candidate division WOR-3 bacterium</name>
    <dbReference type="NCBI Taxonomy" id="2052148"/>
    <lineage>
        <taxon>Bacteria</taxon>
        <taxon>Bacteria division WOR-3</taxon>
    </lineage>
</organism>
<dbReference type="PANTHER" id="PTHR30563:SF0">
    <property type="entry name" value="DNA RECOMBINATION PROTEIN RMUC"/>
    <property type="match status" value="1"/>
</dbReference>
<keyword evidence="5" id="KW-0472">Membrane</keyword>
<comment type="function">
    <text evidence="1">Involved in DNA recombination.</text>
</comment>
<comment type="similarity">
    <text evidence="2">Belongs to the RmuC family.</text>
</comment>
<evidence type="ECO:0000256" key="1">
    <source>
        <dbReference type="ARBA" id="ARBA00003416"/>
    </source>
</evidence>
<evidence type="ECO:0000256" key="2">
    <source>
        <dbReference type="ARBA" id="ARBA00009840"/>
    </source>
</evidence>
<evidence type="ECO:0000313" key="7">
    <source>
        <dbReference type="Proteomes" id="UP000779900"/>
    </source>
</evidence>
<dbReference type="GO" id="GO:0006310">
    <property type="term" value="P:DNA recombination"/>
    <property type="evidence" value="ECO:0007669"/>
    <property type="project" value="UniProtKB-KW"/>
</dbReference>
<dbReference type="Pfam" id="PF02646">
    <property type="entry name" value="RmuC"/>
    <property type="match status" value="1"/>
</dbReference>
<evidence type="ECO:0000256" key="3">
    <source>
        <dbReference type="ARBA" id="ARBA00023054"/>
    </source>
</evidence>
<dbReference type="EMBL" id="VGIR01000125">
    <property type="protein sequence ID" value="MBM3332728.1"/>
    <property type="molecule type" value="Genomic_DNA"/>
</dbReference>
<keyword evidence="5" id="KW-0812">Transmembrane</keyword>
<accession>A0A938BV60</accession>